<dbReference type="EMBL" id="WHVB01000029">
    <property type="protein sequence ID" value="KAF8469253.1"/>
    <property type="molecule type" value="Genomic_DNA"/>
</dbReference>
<dbReference type="Gene3D" id="3.40.50.11610">
    <property type="entry name" value="Multifunctional 2-oxoglutarate metabolism enzyme, C-terminal domain"/>
    <property type="match status" value="1"/>
</dbReference>
<comment type="cofactor">
    <cofactor evidence="1">
        <name>thiamine diphosphate</name>
        <dbReference type="ChEBI" id="CHEBI:58937"/>
    </cofactor>
</comment>
<protein>
    <submittedName>
        <fullName evidence="6">Dehydrogenase E1 and transketolase domain-containing protein 1</fullName>
    </submittedName>
</protein>
<dbReference type="Pfam" id="PF00676">
    <property type="entry name" value="E1_dh"/>
    <property type="match status" value="1"/>
</dbReference>
<dbReference type="GO" id="GO:0016624">
    <property type="term" value="F:oxidoreductase activity, acting on the aldehyde or oxo group of donors, disulfide as acceptor"/>
    <property type="evidence" value="ECO:0007669"/>
    <property type="project" value="InterPro"/>
</dbReference>
<keyword evidence="3" id="KW-0560">Oxidoreductase</keyword>
<reference evidence="6" key="2">
    <citation type="journal article" date="2020" name="Nat. Commun.">
        <title>Large-scale genome sequencing of mycorrhizal fungi provides insights into the early evolution of symbiotic traits.</title>
        <authorList>
            <person name="Miyauchi S."/>
            <person name="Kiss E."/>
            <person name="Kuo A."/>
            <person name="Drula E."/>
            <person name="Kohler A."/>
            <person name="Sanchez-Garcia M."/>
            <person name="Morin E."/>
            <person name="Andreopoulos B."/>
            <person name="Barry K.W."/>
            <person name="Bonito G."/>
            <person name="Buee M."/>
            <person name="Carver A."/>
            <person name="Chen C."/>
            <person name="Cichocki N."/>
            <person name="Clum A."/>
            <person name="Culley D."/>
            <person name="Crous P.W."/>
            <person name="Fauchery L."/>
            <person name="Girlanda M."/>
            <person name="Hayes R.D."/>
            <person name="Keri Z."/>
            <person name="LaButti K."/>
            <person name="Lipzen A."/>
            <person name="Lombard V."/>
            <person name="Magnuson J."/>
            <person name="Maillard F."/>
            <person name="Murat C."/>
            <person name="Nolan M."/>
            <person name="Ohm R.A."/>
            <person name="Pangilinan J."/>
            <person name="Pereira M.F."/>
            <person name="Perotto S."/>
            <person name="Peter M."/>
            <person name="Pfister S."/>
            <person name="Riley R."/>
            <person name="Sitrit Y."/>
            <person name="Stielow J.B."/>
            <person name="Szollosi G."/>
            <person name="Zifcakova L."/>
            <person name="Stursova M."/>
            <person name="Spatafora J.W."/>
            <person name="Tedersoo L."/>
            <person name="Vaario L.M."/>
            <person name="Yamada A."/>
            <person name="Yan M."/>
            <person name="Wang P."/>
            <person name="Xu J."/>
            <person name="Bruns T."/>
            <person name="Baldrian P."/>
            <person name="Vilgalys R."/>
            <person name="Dunand C."/>
            <person name="Henrissat B."/>
            <person name="Grigoriev I.V."/>
            <person name="Hibbett D."/>
            <person name="Nagy L.G."/>
            <person name="Martin F.M."/>
        </authorList>
    </citation>
    <scope>NUCLEOTIDE SEQUENCE</scope>
    <source>
        <strain evidence="6">Prilba</strain>
    </source>
</reference>
<dbReference type="CDD" id="cd02016">
    <property type="entry name" value="TPP_E1_OGDC_like"/>
    <property type="match status" value="1"/>
</dbReference>
<dbReference type="Gene3D" id="3.40.50.970">
    <property type="match status" value="1"/>
</dbReference>
<feature type="domain" description="Transketolase-like pyrimidine-binding" evidence="5">
    <location>
        <begin position="582"/>
        <end position="785"/>
    </location>
</feature>
<dbReference type="PIRSF" id="PIRSF000157">
    <property type="entry name" value="Oxoglu_dh_E1"/>
    <property type="match status" value="1"/>
</dbReference>
<dbReference type="GO" id="GO:0030976">
    <property type="term" value="F:thiamine pyrophosphate binding"/>
    <property type="evidence" value="ECO:0007669"/>
    <property type="project" value="InterPro"/>
</dbReference>
<proteinExistence type="inferred from homology"/>
<evidence type="ECO:0000313" key="6">
    <source>
        <dbReference type="EMBL" id="KAF8469253.1"/>
    </source>
</evidence>
<dbReference type="Pfam" id="PF16870">
    <property type="entry name" value="OxoGdeHyase_C"/>
    <property type="match status" value="1"/>
</dbReference>
<comment type="caution">
    <text evidence="6">The sequence shown here is derived from an EMBL/GenBank/DDBJ whole genome shotgun (WGS) entry which is preliminary data.</text>
</comment>
<evidence type="ECO:0000259" key="5">
    <source>
        <dbReference type="SMART" id="SM00861"/>
    </source>
</evidence>
<dbReference type="InterPro" id="IPR029061">
    <property type="entry name" value="THDP-binding"/>
</dbReference>
<dbReference type="SUPFAM" id="SSF52518">
    <property type="entry name" value="Thiamin diphosphate-binding fold (THDP-binding)"/>
    <property type="match status" value="2"/>
</dbReference>
<dbReference type="InterPro" id="IPR031717">
    <property type="entry name" value="ODO-1/KGD_C"/>
</dbReference>
<dbReference type="GO" id="GO:0006091">
    <property type="term" value="P:generation of precursor metabolites and energy"/>
    <property type="evidence" value="ECO:0007669"/>
    <property type="project" value="UniProtKB-ARBA"/>
</dbReference>
<evidence type="ECO:0000313" key="7">
    <source>
        <dbReference type="Proteomes" id="UP000759537"/>
    </source>
</evidence>
<dbReference type="NCBIfam" id="NF006914">
    <property type="entry name" value="PRK09404.1"/>
    <property type="match status" value="1"/>
</dbReference>
<dbReference type="Gene3D" id="3.40.50.12470">
    <property type="match status" value="1"/>
</dbReference>
<gene>
    <name evidence="6" type="ORF">DFH94DRAFT_812569</name>
</gene>
<dbReference type="InterPro" id="IPR042179">
    <property type="entry name" value="KGD_C_sf"/>
</dbReference>
<keyword evidence="4" id="KW-0786">Thiamine pyrophosphate</keyword>
<dbReference type="Proteomes" id="UP000759537">
    <property type="component" value="Unassembled WGS sequence"/>
</dbReference>
<dbReference type="InterPro" id="IPR005475">
    <property type="entry name" value="Transketolase-like_Pyr-bd"/>
</dbReference>
<dbReference type="PANTHER" id="PTHR23152:SF4">
    <property type="entry name" value="2-OXOADIPATE DEHYDROGENASE COMPLEX COMPONENT E1"/>
    <property type="match status" value="1"/>
</dbReference>
<dbReference type="Gene3D" id="1.10.287.1150">
    <property type="entry name" value="TPP helical domain"/>
    <property type="match status" value="1"/>
</dbReference>
<dbReference type="InterPro" id="IPR011603">
    <property type="entry name" value="2oxoglutarate_DH_E1"/>
</dbReference>
<comment type="similarity">
    <text evidence="2">Belongs to the alpha-ketoglutarate dehydrogenase family.</text>
</comment>
<keyword evidence="7" id="KW-1185">Reference proteome</keyword>
<evidence type="ECO:0000256" key="2">
    <source>
        <dbReference type="ARBA" id="ARBA00006936"/>
    </source>
</evidence>
<dbReference type="PANTHER" id="PTHR23152">
    <property type="entry name" value="2-OXOGLUTARATE DEHYDROGENASE"/>
    <property type="match status" value="1"/>
</dbReference>
<name>A0A9P5JWZ3_9AGAM</name>
<evidence type="ECO:0000256" key="3">
    <source>
        <dbReference type="ARBA" id="ARBA00023002"/>
    </source>
</evidence>
<dbReference type="SMART" id="SM00861">
    <property type="entry name" value="Transket_pyr"/>
    <property type="match status" value="1"/>
</dbReference>
<accession>A0A9P5JWZ3</accession>
<evidence type="ECO:0000256" key="1">
    <source>
        <dbReference type="ARBA" id="ARBA00001964"/>
    </source>
</evidence>
<sequence length="931" mass="103603">MSCLFRSPSARQFRQNLVARRSYHDQSFGFRKAPGFELPDYSPTQLQNRVTNAPLLRYVDSLRMHGHRAARIDPLDLLQRDDVDALDPKRYGLIDVSRTYDVSGILWTKRVGETPDEPELWTLRDVVDHLRSVYVGRIAYEYMHSPSKTERLWFSHILEARSSSSSGDGSRTPALPGVVQKKRIHRLLAQCETFDQFLQLKFPNLKRYGLEGGESMIPALDTLFSVAAQAGVQHIVLAMPHRGRLNLLTGLLQMSPASLFHKIKGGYEIPEELGAAGDVISHLVASPTLSYEGADVKVSLLPNPSHLEAVSPVALGKTRAKQYSLLKSSPEDCMLGDKVMCVQLHGDASFTGQGVVMETLGLSNLPHFTSGGSVHIVVNIGYTTPASSARSSLYCSDIGKMINAPVLHVNGDYPEDVERAVDIAFQYRHHFRKDIIIDLLVYRRWGHNELDEPAFTQPLMYEKIRSRKSVPTLYEERLILDDVITPAEAQAVRDAERVRLDTELARADTYIPSAPMLQGRWKGIVWPADETAEYDPPTGAARTVLEKIGQASVTVPSGFDIHPRLQRHVKNRLQSIERGAGLDWATAEAMAFGSLMLEGCDVRISGQDVGRGTFSQRHAMLVDQKTESVVVPLNTALGSQGMLELANSSLSELAVLGFEYGTSWEKPNLLPLWEAQFGDFFNGAQVIIDTFISSAETKWLKQSGIVLLLPHGLDGAGPEHSSSRLERMLQLTDDHFEPAHTRRNVNMHVAFPTTPAQYFHLLRRQIKRNFRKPLIVASPKGLLRLPAASSSLSELEEPYTFKSVLPDPLIGANRAERVILVSGKLYYDLVKEREARGLGGRVAIVRVEELCPFPFEALQQVLGGVTSDVHWVQEEPRNQGAWTHVCPRAAKILKKPLEYHGRGEDAVPAPGVGKLYRKQQEMVVKGAFDGL</sequence>
<dbReference type="NCBIfam" id="TIGR00239">
    <property type="entry name" value="2oxo_dh_E1"/>
    <property type="match status" value="1"/>
</dbReference>
<reference evidence="6" key="1">
    <citation type="submission" date="2019-10" db="EMBL/GenBank/DDBJ databases">
        <authorList>
            <consortium name="DOE Joint Genome Institute"/>
            <person name="Kuo A."/>
            <person name="Miyauchi S."/>
            <person name="Kiss E."/>
            <person name="Drula E."/>
            <person name="Kohler A."/>
            <person name="Sanchez-Garcia M."/>
            <person name="Andreopoulos B."/>
            <person name="Barry K.W."/>
            <person name="Bonito G."/>
            <person name="Buee M."/>
            <person name="Carver A."/>
            <person name="Chen C."/>
            <person name="Cichocki N."/>
            <person name="Clum A."/>
            <person name="Culley D."/>
            <person name="Crous P.W."/>
            <person name="Fauchery L."/>
            <person name="Girlanda M."/>
            <person name="Hayes R."/>
            <person name="Keri Z."/>
            <person name="LaButti K."/>
            <person name="Lipzen A."/>
            <person name="Lombard V."/>
            <person name="Magnuson J."/>
            <person name="Maillard F."/>
            <person name="Morin E."/>
            <person name="Murat C."/>
            <person name="Nolan M."/>
            <person name="Ohm R."/>
            <person name="Pangilinan J."/>
            <person name="Pereira M."/>
            <person name="Perotto S."/>
            <person name="Peter M."/>
            <person name="Riley R."/>
            <person name="Sitrit Y."/>
            <person name="Stielow B."/>
            <person name="Szollosi G."/>
            <person name="Zifcakova L."/>
            <person name="Stursova M."/>
            <person name="Spatafora J.W."/>
            <person name="Tedersoo L."/>
            <person name="Vaario L.-M."/>
            <person name="Yamada A."/>
            <person name="Yan M."/>
            <person name="Wang P."/>
            <person name="Xu J."/>
            <person name="Bruns T."/>
            <person name="Baldrian P."/>
            <person name="Vilgalys R."/>
            <person name="Henrissat B."/>
            <person name="Grigoriev I.V."/>
            <person name="Hibbett D."/>
            <person name="Nagy L.G."/>
            <person name="Martin F.M."/>
        </authorList>
    </citation>
    <scope>NUCLEOTIDE SEQUENCE</scope>
    <source>
        <strain evidence="6">Prilba</strain>
    </source>
</reference>
<dbReference type="OrthoDB" id="413077at2759"/>
<dbReference type="AlphaFoldDB" id="A0A9P5JWZ3"/>
<dbReference type="Pfam" id="PF02779">
    <property type="entry name" value="Transket_pyr"/>
    <property type="match status" value="1"/>
</dbReference>
<organism evidence="6 7">
    <name type="scientific">Russula ochroleuca</name>
    <dbReference type="NCBI Taxonomy" id="152965"/>
    <lineage>
        <taxon>Eukaryota</taxon>
        <taxon>Fungi</taxon>
        <taxon>Dikarya</taxon>
        <taxon>Basidiomycota</taxon>
        <taxon>Agaricomycotina</taxon>
        <taxon>Agaricomycetes</taxon>
        <taxon>Russulales</taxon>
        <taxon>Russulaceae</taxon>
        <taxon>Russula</taxon>
    </lineage>
</organism>
<evidence type="ECO:0000256" key="4">
    <source>
        <dbReference type="ARBA" id="ARBA00023052"/>
    </source>
</evidence>
<dbReference type="InterPro" id="IPR001017">
    <property type="entry name" value="DH_E1"/>
</dbReference>